<evidence type="ECO:0000313" key="3">
    <source>
        <dbReference type="Proteomes" id="UP000827892"/>
    </source>
</evidence>
<protein>
    <recommendedName>
        <fullName evidence="1">BTB domain-containing protein</fullName>
    </recommendedName>
</protein>
<dbReference type="PANTHER" id="PTHR22743:SF165">
    <property type="entry name" value="BTB AND MATH DOMAIN CONTAINING-RELATED"/>
    <property type="match status" value="1"/>
</dbReference>
<reference evidence="2 3" key="1">
    <citation type="submission" date="2022-05" db="EMBL/GenBank/DDBJ databases">
        <title>Chromosome-level reference genomes for two strains of Caenorhabditis briggsae: an improved platform for comparative genomics.</title>
        <authorList>
            <person name="Stevens L."/>
            <person name="Andersen E.C."/>
        </authorList>
    </citation>
    <scope>NUCLEOTIDE SEQUENCE [LARGE SCALE GENOMIC DNA]</scope>
    <source>
        <strain evidence="2">QX1410_ONT</strain>
        <tissue evidence="2">Whole-organism</tissue>
    </source>
</reference>
<gene>
    <name evidence="2" type="ORF">L3Y34_019195</name>
</gene>
<dbReference type="PANTHER" id="PTHR22743">
    <property type="entry name" value="MEPRIN/TRAF-LIKE MATH FAMILY-C.ELEGANS"/>
    <property type="match status" value="1"/>
</dbReference>
<dbReference type="Pfam" id="PF00651">
    <property type="entry name" value="BTB"/>
    <property type="match status" value="1"/>
</dbReference>
<dbReference type="Pfam" id="PF00917">
    <property type="entry name" value="MATH"/>
    <property type="match status" value="2"/>
</dbReference>
<dbReference type="InterPro" id="IPR002083">
    <property type="entry name" value="MATH/TRAF_dom"/>
</dbReference>
<dbReference type="Proteomes" id="UP000827892">
    <property type="component" value="Chromosome II"/>
</dbReference>
<dbReference type="SUPFAM" id="SSF54695">
    <property type="entry name" value="POZ domain"/>
    <property type="match status" value="1"/>
</dbReference>
<dbReference type="InterPro" id="IPR011333">
    <property type="entry name" value="SKP1/BTB/POZ_sf"/>
</dbReference>
<dbReference type="EMBL" id="CP090892">
    <property type="protein sequence ID" value="ULU07968.1"/>
    <property type="molecule type" value="Genomic_DNA"/>
</dbReference>
<dbReference type="PROSITE" id="PS50097">
    <property type="entry name" value="BTB"/>
    <property type="match status" value="1"/>
</dbReference>
<organism evidence="2 3">
    <name type="scientific">Caenorhabditis briggsae</name>
    <dbReference type="NCBI Taxonomy" id="6238"/>
    <lineage>
        <taxon>Eukaryota</taxon>
        <taxon>Metazoa</taxon>
        <taxon>Ecdysozoa</taxon>
        <taxon>Nematoda</taxon>
        <taxon>Chromadorea</taxon>
        <taxon>Rhabditida</taxon>
        <taxon>Rhabditina</taxon>
        <taxon>Rhabditomorpha</taxon>
        <taxon>Rhabditoidea</taxon>
        <taxon>Rhabditidae</taxon>
        <taxon>Peloderinae</taxon>
        <taxon>Caenorhabditis</taxon>
    </lineage>
</organism>
<dbReference type="InterPro" id="IPR052664">
    <property type="entry name" value="BTB-MATH_domain_protein"/>
</dbReference>
<feature type="domain" description="BTB" evidence="1">
    <location>
        <begin position="231"/>
        <end position="287"/>
    </location>
</feature>
<dbReference type="Gene3D" id="3.30.710.10">
    <property type="entry name" value="Potassium Channel Kv1.1, Chain A"/>
    <property type="match status" value="1"/>
</dbReference>
<dbReference type="InterPro" id="IPR000210">
    <property type="entry name" value="BTB/POZ_dom"/>
</dbReference>
<proteinExistence type="predicted"/>
<dbReference type="CDD" id="cd00121">
    <property type="entry name" value="MATH"/>
    <property type="match status" value="1"/>
</dbReference>
<dbReference type="CDD" id="cd18186">
    <property type="entry name" value="BTB_POZ_ZBTB_KLHL-like"/>
    <property type="match status" value="1"/>
</dbReference>
<evidence type="ECO:0000313" key="2">
    <source>
        <dbReference type="EMBL" id="ULU07968.1"/>
    </source>
</evidence>
<evidence type="ECO:0000259" key="1">
    <source>
        <dbReference type="PROSITE" id="PS50097"/>
    </source>
</evidence>
<dbReference type="SUPFAM" id="SSF49599">
    <property type="entry name" value="TRAF domain-like"/>
    <property type="match status" value="1"/>
</dbReference>
<dbReference type="SMART" id="SM00225">
    <property type="entry name" value="BTB"/>
    <property type="match status" value="1"/>
</dbReference>
<accession>A0AAE9DMP1</accession>
<name>A0AAE9DMP1_CAEBR</name>
<sequence>MNMGDKQNGDFNNFSNFKWYVGLQRSRYLKLFLCVIPPHKTGHELQAEFEYIITSDCGKVLSTSGKMRIFKTGQCEFEGHPEKIAWERIINDYLDDNGNLEVNVRVKILGMNEEKINLVSIVYRTSFFFLIIFEFSKKILKMGKEFMISQKFKNVRNMNMGDKQNGDFNNFSNFKWYVGLQRSRYLKLFLCVIPPHKTGHELQAEFEYIITSDCGKVLSTSGKMRIFKTGQYVALVIDEQKFHVSKLFLSSQSPYFANLFSRNSGKSEIKLSTSNPQNLQFFLELLYGEPGPDEETVEGILSIADMYNTPTIIKKCEEYLLEKSYKPLKEKLQMAGKYKLEELRKRCMTRIQSVSDVKSVAVEDPVEMDHDLLADLFQKILSLV</sequence>
<dbReference type="AlphaFoldDB" id="A0AAE9DMP1"/>